<dbReference type="InterPro" id="IPR029068">
    <property type="entry name" value="Glyas_Bleomycin-R_OHBP_Dase"/>
</dbReference>
<organism evidence="2 3">
    <name type="scientific">Blastococcus goldschmidtiae</name>
    <dbReference type="NCBI Taxonomy" id="3075546"/>
    <lineage>
        <taxon>Bacteria</taxon>
        <taxon>Bacillati</taxon>
        <taxon>Actinomycetota</taxon>
        <taxon>Actinomycetes</taxon>
        <taxon>Geodermatophilales</taxon>
        <taxon>Geodermatophilaceae</taxon>
        <taxon>Blastococcus</taxon>
    </lineage>
</organism>
<protein>
    <submittedName>
        <fullName evidence="2">VOC family protein</fullName>
    </submittedName>
</protein>
<dbReference type="RefSeq" id="WP_311344637.1">
    <property type="nucleotide sequence ID" value="NZ_JAVREI010000003.1"/>
</dbReference>
<dbReference type="SUPFAM" id="SSF54593">
    <property type="entry name" value="Glyoxalase/Bleomycin resistance protein/Dihydroxybiphenyl dioxygenase"/>
    <property type="match status" value="1"/>
</dbReference>
<evidence type="ECO:0000313" key="2">
    <source>
        <dbReference type="EMBL" id="MDT0275817.1"/>
    </source>
</evidence>
<dbReference type="Gene3D" id="3.10.180.10">
    <property type="entry name" value="2,3-Dihydroxybiphenyl 1,2-Dioxygenase, domain 1"/>
    <property type="match status" value="1"/>
</dbReference>
<keyword evidence="1" id="KW-0046">Antibiotic resistance</keyword>
<evidence type="ECO:0000256" key="1">
    <source>
        <dbReference type="ARBA" id="ARBA00023251"/>
    </source>
</evidence>
<sequence>MPAMPQEHPQVRISPIFPVTDLQRALDHYAALGCAVAAHDEGYGFAAMAGIELHLVVTEGHDPLRTAAAAYLHVPDADDLAARWAGVGRTSAPVDTDYGLREGAHIDPDGNLLRFGSPLPSQR</sequence>
<evidence type="ECO:0000313" key="3">
    <source>
        <dbReference type="Proteomes" id="UP001183222"/>
    </source>
</evidence>
<reference evidence="3" key="1">
    <citation type="submission" date="2023-07" db="EMBL/GenBank/DDBJ databases">
        <title>30 novel species of actinomycetes from the DSMZ collection.</title>
        <authorList>
            <person name="Nouioui I."/>
        </authorList>
    </citation>
    <scope>NUCLEOTIDE SEQUENCE [LARGE SCALE GENOMIC DNA]</scope>
    <source>
        <strain evidence="3">DSM 46792</strain>
    </source>
</reference>
<proteinExistence type="predicted"/>
<dbReference type="EMBL" id="JAVREI010000003">
    <property type="protein sequence ID" value="MDT0275817.1"/>
    <property type="molecule type" value="Genomic_DNA"/>
</dbReference>
<name>A0ABU2K6I8_9ACTN</name>
<comment type="caution">
    <text evidence="2">The sequence shown here is derived from an EMBL/GenBank/DDBJ whole genome shotgun (WGS) entry which is preliminary data.</text>
</comment>
<dbReference type="CDD" id="cd08349">
    <property type="entry name" value="BLMA_like"/>
    <property type="match status" value="1"/>
</dbReference>
<accession>A0ABU2K6I8</accession>
<dbReference type="InterPro" id="IPR000335">
    <property type="entry name" value="Bleomycin-R"/>
</dbReference>
<gene>
    <name evidence="2" type="ORF">RM425_07865</name>
</gene>
<keyword evidence="3" id="KW-1185">Reference proteome</keyword>
<dbReference type="Proteomes" id="UP001183222">
    <property type="component" value="Unassembled WGS sequence"/>
</dbReference>